<accession>A0ABY3XIH4</accession>
<reference evidence="1 2" key="1">
    <citation type="submission" date="2022-03" db="EMBL/GenBank/DDBJ databases">
        <title>Complete genome sequence of Lysobacter capsici VKM B-2533 and Lysobacter gummosus 10.1.1, promising sources of lytic agents.</title>
        <authorList>
            <person name="Tarlachkov S.V."/>
            <person name="Kudryakova I.V."/>
            <person name="Afoshin A.S."/>
            <person name="Leontyevskaya E.A."/>
            <person name="Leontyevskaya N.V."/>
        </authorList>
    </citation>
    <scope>NUCLEOTIDE SEQUENCE [LARGE SCALE GENOMIC DNA]</scope>
    <source>
        <strain evidence="1 2">10.1.1</strain>
    </source>
</reference>
<proteinExistence type="predicted"/>
<sequence>MCIFSQPVQRVCSTRIFARHAGERQVLVYEMRLVSQTDQAMILPLPTRGTDAEAVRFIDLSARPQFFEDLHRCFPVAASGSRSPDGGRRAPTLAVHRVGAFEASFVATRADFVRLDPRFRLDDAVWDQFPAYEGFGFAVFQLRAGDARVHPMALSFRTRDTERLFYPTAHVHDGTVHASAEYDHLLYVQRSPQPRGWRDSGIVLRDALDAEFFAAPGVLDLVDPDGSVAGRGLSGELPNEDTWVDGS</sequence>
<dbReference type="Proteomes" id="UP000829194">
    <property type="component" value="Chromosome"/>
</dbReference>
<name>A0ABY3XIH4_9GAMM</name>
<organism evidence="1 2">
    <name type="scientific">Lysobacter gummosus</name>
    <dbReference type="NCBI Taxonomy" id="262324"/>
    <lineage>
        <taxon>Bacteria</taxon>
        <taxon>Pseudomonadati</taxon>
        <taxon>Pseudomonadota</taxon>
        <taxon>Gammaproteobacteria</taxon>
        <taxon>Lysobacterales</taxon>
        <taxon>Lysobacteraceae</taxon>
        <taxon>Lysobacter</taxon>
    </lineage>
</organism>
<protein>
    <submittedName>
        <fullName evidence="1">Uncharacterized protein</fullName>
    </submittedName>
</protein>
<keyword evidence="2" id="KW-1185">Reference proteome</keyword>
<evidence type="ECO:0000313" key="2">
    <source>
        <dbReference type="Proteomes" id="UP000829194"/>
    </source>
</evidence>
<dbReference type="RefSeq" id="WP_057942560.1">
    <property type="nucleotide sequence ID" value="NZ_CP011131.1"/>
</dbReference>
<gene>
    <name evidence="1" type="ORF">MOV92_09330</name>
</gene>
<dbReference type="EMBL" id="CP093547">
    <property type="protein sequence ID" value="UNP31419.1"/>
    <property type="molecule type" value="Genomic_DNA"/>
</dbReference>
<evidence type="ECO:0000313" key="1">
    <source>
        <dbReference type="EMBL" id="UNP31419.1"/>
    </source>
</evidence>